<sequence length="348" mass="37589">METASSTTTTTTTATASSSSMESSMKRPTTTIVQQSGQAASDMTRRMVCGGLAGCIAKTATNPLERIKMLSQTGEHTSKSGSVVSLYRAILRNEGVVGLWAGNGANLLRIFPAKAVVFSSNDAFQGMFRRITHTPDHQKLHHTYAFLSGGMAGVCATVVTYPLDFARGRISGKLANTATSKKEYRGILHTVVLTVRDEGFLALYKGVTPTLLGALPYEGIKFGTVGLMEKLFPLSSSSQQDENESSSSSSSNKSTPLRKMVFGGMGGVMAGLLTYPNDTVRRLLQLQGSRGTTTNYNGYIDCVVQTYRKEGIPRFYRGVTINIVRMAPNAAVQFGSYEFLKQLSETYL</sequence>
<dbReference type="GO" id="GO:0016020">
    <property type="term" value="C:membrane"/>
    <property type="evidence" value="ECO:0007669"/>
    <property type="project" value="UniProtKB-UniRule"/>
</dbReference>
<dbReference type="AlphaFoldDB" id="A0A9K3LBN8"/>
<organism evidence="5 6">
    <name type="scientific">Nitzschia inconspicua</name>
    <dbReference type="NCBI Taxonomy" id="303405"/>
    <lineage>
        <taxon>Eukaryota</taxon>
        <taxon>Sar</taxon>
        <taxon>Stramenopiles</taxon>
        <taxon>Ochrophyta</taxon>
        <taxon>Bacillariophyta</taxon>
        <taxon>Bacillariophyceae</taxon>
        <taxon>Bacillariophycidae</taxon>
        <taxon>Bacillariales</taxon>
        <taxon>Bacillariaceae</taxon>
        <taxon>Nitzschia</taxon>
    </lineage>
</organism>
<keyword evidence="3" id="KW-0813">Transport</keyword>
<dbReference type="Proteomes" id="UP000693970">
    <property type="component" value="Unassembled WGS sequence"/>
</dbReference>
<keyword evidence="2 3" id="KW-0812">Transmembrane</keyword>
<feature type="region of interest" description="Disordered" evidence="4">
    <location>
        <begin position="1"/>
        <end position="38"/>
    </location>
</feature>
<keyword evidence="2" id="KW-0472">Membrane</keyword>
<dbReference type="PANTHER" id="PTHR24089">
    <property type="entry name" value="SOLUTE CARRIER FAMILY 25"/>
    <property type="match status" value="1"/>
</dbReference>
<name>A0A9K3LBN8_9STRA</name>
<feature type="region of interest" description="Disordered" evidence="4">
    <location>
        <begin position="236"/>
        <end position="257"/>
    </location>
</feature>
<reference evidence="5" key="1">
    <citation type="journal article" date="2021" name="Sci. Rep.">
        <title>Diploid genomic architecture of Nitzschia inconspicua, an elite biomass production diatom.</title>
        <authorList>
            <person name="Oliver A."/>
            <person name="Podell S."/>
            <person name="Pinowska A."/>
            <person name="Traller J.C."/>
            <person name="Smith S.R."/>
            <person name="McClure R."/>
            <person name="Beliaev A."/>
            <person name="Bohutskyi P."/>
            <person name="Hill E.A."/>
            <person name="Rabines A."/>
            <person name="Zheng H."/>
            <person name="Allen L.Z."/>
            <person name="Kuo A."/>
            <person name="Grigoriev I.V."/>
            <person name="Allen A.E."/>
            <person name="Hazlebeck D."/>
            <person name="Allen E.E."/>
        </authorList>
    </citation>
    <scope>NUCLEOTIDE SEQUENCE</scope>
    <source>
        <strain evidence="5">Hildebrandi</strain>
    </source>
</reference>
<dbReference type="InterPro" id="IPR018108">
    <property type="entry name" value="MCP_transmembrane"/>
</dbReference>
<accession>A0A9K3LBN8</accession>
<feature type="repeat" description="Solcar" evidence="2">
    <location>
        <begin position="140"/>
        <end position="231"/>
    </location>
</feature>
<evidence type="ECO:0000256" key="4">
    <source>
        <dbReference type="SAM" id="MobiDB-lite"/>
    </source>
</evidence>
<feature type="compositionally biased region" description="Low complexity" evidence="4">
    <location>
        <begin position="236"/>
        <end position="254"/>
    </location>
</feature>
<dbReference type="PROSITE" id="PS50920">
    <property type="entry name" value="SOLCAR"/>
    <property type="match status" value="3"/>
</dbReference>
<comment type="caution">
    <text evidence="5">The sequence shown here is derived from an EMBL/GenBank/DDBJ whole genome shotgun (WGS) entry which is preliminary data.</text>
</comment>
<dbReference type="Pfam" id="PF00153">
    <property type="entry name" value="Mito_carr"/>
    <property type="match status" value="3"/>
</dbReference>
<protein>
    <submittedName>
        <fullName evidence="5">Mitochondrial carrier protein</fullName>
    </submittedName>
</protein>
<keyword evidence="1" id="KW-0677">Repeat</keyword>
<evidence type="ECO:0000256" key="1">
    <source>
        <dbReference type="ARBA" id="ARBA00022737"/>
    </source>
</evidence>
<feature type="compositionally biased region" description="Polar residues" evidence="4">
    <location>
        <begin position="26"/>
        <end position="38"/>
    </location>
</feature>
<keyword evidence="6" id="KW-1185">Reference proteome</keyword>
<dbReference type="OrthoDB" id="270584at2759"/>
<dbReference type="EMBL" id="JAGRRH010000014">
    <property type="protein sequence ID" value="KAG7359314.1"/>
    <property type="molecule type" value="Genomic_DNA"/>
</dbReference>
<evidence type="ECO:0000256" key="3">
    <source>
        <dbReference type="RuleBase" id="RU000488"/>
    </source>
</evidence>
<feature type="repeat" description="Solcar" evidence="2">
    <location>
        <begin position="41"/>
        <end position="127"/>
    </location>
</feature>
<proteinExistence type="inferred from homology"/>
<gene>
    <name evidence="5" type="ORF">IV203_015903</name>
</gene>
<feature type="compositionally biased region" description="Low complexity" evidence="4">
    <location>
        <begin position="1"/>
        <end position="23"/>
    </location>
</feature>
<evidence type="ECO:0000256" key="2">
    <source>
        <dbReference type="PROSITE-ProRule" id="PRU00282"/>
    </source>
</evidence>
<feature type="repeat" description="Solcar" evidence="2">
    <location>
        <begin position="258"/>
        <end position="343"/>
    </location>
</feature>
<evidence type="ECO:0000313" key="6">
    <source>
        <dbReference type="Proteomes" id="UP000693970"/>
    </source>
</evidence>
<reference evidence="5" key="2">
    <citation type="submission" date="2021-04" db="EMBL/GenBank/DDBJ databases">
        <authorList>
            <person name="Podell S."/>
        </authorList>
    </citation>
    <scope>NUCLEOTIDE SEQUENCE</scope>
    <source>
        <strain evidence="5">Hildebrandi</strain>
    </source>
</reference>
<evidence type="ECO:0000313" key="5">
    <source>
        <dbReference type="EMBL" id="KAG7359314.1"/>
    </source>
</evidence>
<comment type="similarity">
    <text evidence="3">Belongs to the mitochondrial carrier (TC 2.A.29) family.</text>
</comment>